<dbReference type="Pfam" id="PF13744">
    <property type="entry name" value="HTH_37"/>
    <property type="match status" value="1"/>
</dbReference>
<keyword evidence="3" id="KW-0614">Plasmid</keyword>
<evidence type="ECO:0000259" key="1">
    <source>
        <dbReference type="Pfam" id="PF13744"/>
    </source>
</evidence>
<organism evidence="2 4">
    <name type="scientific">Rhizobium sullae</name>
    <name type="common">Rhizobium hedysari</name>
    <dbReference type="NCBI Taxonomy" id="50338"/>
    <lineage>
        <taxon>Bacteria</taxon>
        <taxon>Pseudomonadati</taxon>
        <taxon>Pseudomonadota</taxon>
        <taxon>Alphaproteobacteria</taxon>
        <taxon>Hyphomicrobiales</taxon>
        <taxon>Rhizobiaceae</taxon>
        <taxon>Rhizobium/Agrobacterium group</taxon>
        <taxon>Rhizobium</taxon>
    </lineage>
</organism>
<dbReference type="AlphaFoldDB" id="A0A2N0D879"/>
<geneLocation type="plasmid" evidence="3 5">
    <name>pWSM1592_1</name>
</geneLocation>
<dbReference type="Gene3D" id="1.10.260.40">
    <property type="entry name" value="lambda repressor-like DNA-binding domains"/>
    <property type="match status" value="1"/>
</dbReference>
<dbReference type="GO" id="GO:0003677">
    <property type="term" value="F:DNA binding"/>
    <property type="evidence" value="ECO:0007669"/>
    <property type="project" value="InterPro"/>
</dbReference>
<dbReference type="InterPro" id="IPR039554">
    <property type="entry name" value="HigA2-like_HTH"/>
</dbReference>
<name>A0A2N0D879_RHISU</name>
<dbReference type="EMBL" id="PIQN01000012">
    <property type="protein sequence ID" value="PKA42309.1"/>
    <property type="molecule type" value="Genomic_DNA"/>
</dbReference>
<evidence type="ECO:0000313" key="4">
    <source>
        <dbReference type="Proteomes" id="UP000232164"/>
    </source>
</evidence>
<protein>
    <submittedName>
        <fullName evidence="3">Helix-turn-helix domain-containing protein</fullName>
    </submittedName>
    <submittedName>
        <fullName evidence="2">XRE family transcriptional regulator</fullName>
    </submittedName>
</protein>
<dbReference type="RefSeq" id="WP_027512583.1">
    <property type="nucleotide sequence ID" value="NZ_CP104144.1"/>
</dbReference>
<evidence type="ECO:0000313" key="2">
    <source>
        <dbReference type="EMBL" id="PKA42309.1"/>
    </source>
</evidence>
<gene>
    <name evidence="2" type="ORF">CWR43_17305</name>
    <name evidence="3" type="ORF">N2599_30955</name>
</gene>
<dbReference type="Proteomes" id="UP001060123">
    <property type="component" value="Plasmid pWSM1592_1"/>
</dbReference>
<reference evidence="3" key="3">
    <citation type="submission" date="2022-09" db="EMBL/GenBank/DDBJ databases">
        <title>Australian commercial rhizobial inoculants.</title>
        <authorList>
            <person name="Kohlmeier M.G."/>
            <person name="O'Hara G.W."/>
            <person name="Colombi E."/>
            <person name="Ramsay J.P."/>
            <person name="Terpolilli J."/>
        </authorList>
    </citation>
    <scope>NUCLEOTIDE SEQUENCE</scope>
    <source>
        <strain evidence="3">WSM1592</strain>
        <plasmid evidence="3">pWSM1592_1</plasmid>
    </source>
</reference>
<evidence type="ECO:0000313" key="5">
    <source>
        <dbReference type="Proteomes" id="UP001060123"/>
    </source>
</evidence>
<proteinExistence type="predicted"/>
<reference evidence="2 4" key="1">
    <citation type="submission" date="2017-11" db="EMBL/GenBank/DDBJ databases">
        <authorList>
            <person name="Han C.G."/>
        </authorList>
    </citation>
    <scope>NUCLEOTIDE SEQUENCE [LARGE SCALE GENOMIC DNA]</scope>
    <source>
        <strain evidence="2 4">HCNT1</strain>
    </source>
</reference>
<accession>A0A2N0D879</accession>
<dbReference type="Proteomes" id="UP000232164">
    <property type="component" value="Unassembled WGS sequence"/>
</dbReference>
<reference evidence="2 4" key="2">
    <citation type="submission" date="2017-12" db="EMBL/GenBank/DDBJ databases">
        <title>Genome sequence of Rhizobium sullae HCNT1 isolated from Sulla coronaria nodules and featuring peculiar denitrification phenotypes.</title>
        <authorList>
            <person name="De Diego-Diaz B."/>
            <person name="Treu L."/>
            <person name="Campanaro S."/>
            <person name="Da Silva Duarte V."/>
            <person name="Basaglia M."/>
            <person name="Favaro L."/>
            <person name="Casella S."/>
            <person name="Squartini A."/>
        </authorList>
    </citation>
    <scope>NUCLEOTIDE SEQUENCE [LARGE SCALE GENOMIC DNA]</scope>
    <source>
        <strain evidence="2 4">HCNT1</strain>
    </source>
</reference>
<dbReference type="SUPFAM" id="SSF47413">
    <property type="entry name" value="lambda repressor-like DNA-binding domains"/>
    <property type="match status" value="1"/>
</dbReference>
<sequence length="108" mass="12307">MSDDLELVRGSDNIFRDFNMPNPELEHLRATLAAQIIKTLDKRKLSVREAGTLTGINYTEFSRIRRVKLDGFTVDRMWKMLDLLGQTVEVKVKVHPAAKPPRAVHAHA</sequence>
<keyword evidence="5" id="KW-1185">Reference proteome</keyword>
<dbReference type="OrthoDB" id="9795596at2"/>
<feature type="domain" description="HigA2-like helix-turn-helix" evidence="1">
    <location>
        <begin position="14"/>
        <end position="93"/>
    </location>
</feature>
<dbReference type="InterPro" id="IPR010982">
    <property type="entry name" value="Lambda_DNA-bd_dom_sf"/>
</dbReference>
<evidence type="ECO:0000313" key="3">
    <source>
        <dbReference type="EMBL" id="UWU17192.1"/>
    </source>
</evidence>
<dbReference type="EMBL" id="CP104144">
    <property type="protein sequence ID" value="UWU17192.1"/>
    <property type="molecule type" value="Genomic_DNA"/>
</dbReference>